<accession>A0A1H8HFK5</accession>
<sequence length="128" mass="14862">MDQYLQPNQSYLRLVDDYKKHGTLVVAFDFDNTVYDFHGTGNSYRYVTALLRRCHKAGFYLICFTANSDTHAISDYLKANDIPYNGINENPPFFKCDSPKVYYNILLDDRAGLIQAYTELDLLLRIIE</sequence>
<evidence type="ECO:0000313" key="2">
    <source>
        <dbReference type="Proteomes" id="UP000198942"/>
    </source>
</evidence>
<dbReference type="EMBL" id="FOCL01000003">
    <property type="protein sequence ID" value="SEN54963.1"/>
    <property type="molecule type" value="Genomic_DNA"/>
</dbReference>
<reference evidence="2" key="1">
    <citation type="submission" date="2016-10" db="EMBL/GenBank/DDBJ databases">
        <authorList>
            <person name="Varghese N."/>
            <person name="Submissions S."/>
        </authorList>
    </citation>
    <scope>NUCLEOTIDE SEQUENCE [LARGE SCALE GENOMIC DNA]</scope>
    <source>
        <strain evidence="2">Gh-48</strain>
    </source>
</reference>
<dbReference type="InterPro" id="IPR023214">
    <property type="entry name" value="HAD_sf"/>
</dbReference>
<name>A0A1H8HFK5_9SPHI</name>
<organism evidence="1 2">
    <name type="scientific">Mucilaginibacter gossypiicola</name>
    <dbReference type="NCBI Taxonomy" id="551995"/>
    <lineage>
        <taxon>Bacteria</taxon>
        <taxon>Pseudomonadati</taxon>
        <taxon>Bacteroidota</taxon>
        <taxon>Sphingobacteriia</taxon>
        <taxon>Sphingobacteriales</taxon>
        <taxon>Sphingobacteriaceae</taxon>
        <taxon>Mucilaginibacter</taxon>
    </lineage>
</organism>
<dbReference type="STRING" id="551995.SAMN05192574_103492"/>
<dbReference type="Gene3D" id="3.40.50.1000">
    <property type="entry name" value="HAD superfamily/HAD-like"/>
    <property type="match status" value="1"/>
</dbReference>
<dbReference type="InterPro" id="IPR036412">
    <property type="entry name" value="HAD-like_sf"/>
</dbReference>
<dbReference type="SUPFAM" id="SSF56784">
    <property type="entry name" value="HAD-like"/>
    <property type="match status" value="1"/>
</dbReference>
<gene>
    <name evidence="1" type="ORF">SAMN05192574_103492</name>
</gene>
<dbReference type="RefSeq" id="WP_091210813.1">
    <property type="nucleotide sequence ID" value="NZ_FOCL01000003.1"/>
</dbReference>
<protein>
    <submittedName>
        <fullName evidence="1">Uncharacterized protein</fullName>
    </submittedName>
</protein>
<dbReference type="AlphaFoldDB" id="A0A1H8HFK5"/>
<keyword evidence="2" id="KW-1185">Reference proteome</keyword>
<dbReference type="Proteomes" id="UP000198942">
    <property type="component" value="Unassembled WGS sequence"/>
</dbReference>
<proteinExistence type="predicted"/>
<evidence type="ECO:0000313" key="1">
    <source>
        <dbReference type="EMBL" id="SEN54963.1"/>
    </source>
</evidence>
<dbReference type="OrthoDB" id="5431039at2"/>